<dbReference type="Proteomes" id="UP000051461">
    <property type="component" value="Unassembled WGS sequence"/>
</dbReference>
<comment type="caution">
    <text evidence="1">The sequence shown here is derived from an EMBL/GenBank/DDBJ whole genome shotgun (WGS) entry which is preliminary data.</text>
</comment>
<dbReference type="PATRIC" id="fig|1423726.3.peg.609"/>
<name>A0A0R1GRB6_9LACO</name>
<organism evidence="1 2">
    <name type="scientific">Loigolactobacillus bifermentans DSM 20003</name>
    <dbReference type="NCBI Taxonomy" id="1423726"/>
    <lineage>
        <taxon>Bacteria</taxon>
        <taxon>Bacillati</taxon>
        <taxon>Bacillota</taxon>
        <taxon>Bacilli</taxon>
        <taxon>Lactobacillales</taxon>
        <taxon>Lactobacillaceae</taxon>
        <taxon>Loigolactobacillus</taxon>
    </lineage>
</organism>
<dbReference type="EMBL" id="AZDA01000092">
    <property type="protein sequence ID" value="KRK34385.1"/>
    <property type="molecule type" value="Genomic_DNA"/>
</dbReference>
<keyword evidence="2" id="KW-1185">Reference proteome</keyword>
<evidence type="ECO:0000313" key="1">
    <source>
        <dbReference type="EMBL" id="KRK34385.1"/>
    </source>
</evidence>
<sequence>MTMAEPLIERKYYDNVFHGLDPGKMDWDRLEYRAELKLNEYTQHYFSQHTLADLRYESDREAVKQALCLQIEYFITLGDINELGRQAGAIKTASAGKFSYSKDSGSRPSRATATNSLEAINALRDTGLLFRGVGQFG</sequence>
<protein>
    <submittedName>
        <fullName evidence="1">Uncharacterized protein</fullName>
    </submittedName>
</protein>
<evidence type="ECO:0000313" key="2">
    <source>
        <dbReference type="Proteomes" id="UP000051461"/>
    </source>
</evidence>
<dbReference type="STRING" id="1423726.FC07_GL000593"/>
<accession>A0A0R1GRB6</accession>
<dbReference type="AlphaFoldDB" id="A0A0R1GRB6"/>
<proteinExistence type="predicted"/>
<reference evidence="1 2" key="1">
    <citation type="journal article" date="2015" name="Genome Announc.">
        <title>Expanding the biotechnology potential of lactobacilli through comparative genomics of 213 strains and associated genera.</title>
        <authorList>
            <person name="Sun Z."/>
            <person name="Harris H.M."/>
            <person name="McCann A."/>
            <person name="Guo C."/>
            <person name="Argimon S."/>
            <person name="Zhang W."/>
            <person name="Yang X."/>
            <person name="Jeffery I.B."/>
            <person name="Cooney J.C."/>
            <person name="Kagawa T.F."/>
            <person name="Liu W."/>
            <person name="Song Y."/>
            <person name="Salvetti E."/>
            <person name="Wrobel A."/>
            <person name="Rasinkangas P."/>
            <person name="Parkhill J."/>
            <person name="Rea M.C."/>
            <person name="O'Sullivan O."/>
            <person name="Ritari J."/>
            <person name="Douillard F.P."/>
            <person name="Paul Ross R."/>
            <person name="Yang R."/>
            <person name="Briner A.E."/>
            <person name="Felis G.E."/>
            <person name="de Vos W.M."/>
            <person name="Barrangou R."/>
            <person name="Klaenhammer T.R."/>
            <person name="Caufield P.W."/>
            <person name="Cui Y."/>
            <person name="Zhang H."/>
            <person name="O'Toole P.W."/>
        </authorList>
    </citation>
    <scope>NUCLEOTIDE SEQUENCE [LARGE SCALE GENOMIC DNA]</scope>
    <source>
        <strain evidence="1 2">DSM 20003</strain>
    </source>
</reference>
<gene>
    <name evidence="1" type="ORF">FC07_GL000593</name>
</gene>